<dbReference type="EMBL" id="LNIX01000012">
    <property type="protein sequence ID" value="OXA48343.1"/>
    <property type="molecule type" value="Genomic_DNA"/>
</dbReference>
<feature type="transmembrane region" description="Helical" evidence="1">
    <location>
        <begin position="70"/>
        <end position="89"/>
    </location>
</feature>
<sequence>MSKLLIFRRIRHQLNLGNHLYCVFATWDKQDRKFTLIPITKEKIVFAFTILQFLIITVRIRSIVTSVGTLADSILGIMVTSMATAAFLLRCDPYPDYVQIQFLNYVFCSKDAQTITNSLLLTFLALFFYAVEFGMYSISMGHAVFTMFLPSQPGMISSTFFLSNNVSLTNLLVFAISEFLMFMQLSVGGCYSVSVYDNRSPDGCHVCVDRVQNFHQTVQIFEKLLNACTRERISLTTALLIPTLQMMFFLAAMKFFHSGQDFMAVMFLWAYLLALSFTLLTFSAAAMIYGASQKWILKSKGGDRKKWDRKFHQSLIPLRLQFGNNFVEVQTPLVGRNFACGK</sequence>
<keyword evidence="1" id="KW-0812">Transmembrane</keyword>
<feature type="transmembrane region" description="Helical" evidence="1">
    <location>
        <begin position="44"/>
        <end position="64"/>
    </location>
</feature>
<feature type="transmembrane region" description="Helical" evidence="1">
    <location>
        <begin position="119"/>
        <end position="138"/>
    </location>
</feature>
<proteinExistence type="predicted"/>
<gene>
    <name evidence="2" type="ORF">Fcan01_17357</name>
</gene>
<feature type="transmembrane region" description="Helical" evidence="1">
    <location>
        <begin position="268"/>
        <end position="290"/>
    </location>
</feature>
<evidence type="ECO:0000313" key="2">
    <source>
        <dbReference type="EMBL" id="OXA48343.1"/>
    </source>
</evidence>
<accession>A0A226DT00</accession>
<dbReference type="Proteomes" id="UP000198287">
    <property type="component" value="Unassembled WGS sequence"/>
</dbReference>
<keyword evidence="3" id="KW-1185">Reference proteome</keyword>
<protein>
    <submittedName>
        <fullName evidence="2">Uncharacterized protein</fullName>
    </submittedName>
</protein>
<organism evidence="2 3">
    <name type="scientific">Folsomia candida</name>
    <name type="common">Springtail</name>
    <dbReference type="NCBI Taxonomy" id="158441"/>
    <lineage>
        <taxon>Eukaryota</taxon>
        <taxon>Metazoa</taxon>
        <taxon>Ecdysozoa</taxon>
        <taxon>Arthropoda</taxon>
        <taxon>Hexapoda</taxon>
        <taxon>Collembola</taxon>
        <taxon>Entomobryomorpha</taxon>
        <taxon>Isotomoidea</taxon>
        <taxon>Isotomidae</taxon>
        <taxon>Proisotominae</taxon>
        <taxon>Folsomia</taxon>
    </lineage>
</organism>
<dbReference type="AlphaFoldDB" id="A0A226DT00"/>
<comment type="caution">
    <text evidence="2">The sequence shown here is derived from an EMBL/GenBank/DDBJ whole genome shotgun (WGS) entry which is preliminary data.</text>
</comment>
<evidence type="ECO:0000256" key="1">
    <source>
        <dbReference type="SAM" id="Phobius"/>
    </source>
</evidence>
<evidence type="ECO:0000313" key="3">
    <source>
        <dbReference type="Proteomes" id="UP000198287"/>
    </source>
</evidence>
<feature type="transmembrane region" description="Helical" evidence="1">
    <location>
        <begin position="158"/>
        <end position="176"/>
    </location>
</feature>
<name>A0A226DT00_FOLCA</name>
<reference evidence="2 3" key="1">
    <citation type="submission" date="2015-12" db="EMBL/GenBank/DDBJ databases">
        <title>The genome of Folsomia candida.</title>
        <authorList>
            <person name="Faddeeva A."/>
            <person name="Derks M.F."/>
            <person name="Anvar Y."/>
            <person name="Smit S."/>
            <person name="Van Straalen N."/>
            <person name="Roelofs D."/>
        </authorList>
    </citation>
    <scope>NUCLEOTIDE SEQUENCE [LARGE SCALE GENOMIC DNA]</scope>
    <source>
        <strain evidence="2 3">VU population</strain>
        <tissue evidence="2">Whole body</tissue>
    </source>
</reference>
<feature type="transmembrane region" description="Helical" evidence="1">
    <location>
        <begin position="233"/>
        <end position="256"/>
    </location>
</feature>
<keyword evidence="1" id="KW-1133">Transmembrane helix</keyword>
<keyword evidence="1" id="KW-0472">Membrane</keyword>